<dbReference type="Gene3D" id="2.30.110.10">
    <property type="entry name" value="Electron Transport, Fmn-binding Protein, Chain A"/>
    <property type="match status" value="1"/>
</dbReference>
<gene>
    <name evidence="3" type="ORF">MNBD_ACTINO02-2874</name>
</gene>
<proteinExistence type="predicted"/>
<evidence type="ECO:0000313" key="3">
    <source>
        <dbReference type="EMBL" id="VAV94907.1"/>
    </source>
</evidence>
<evidence type="ECO:0000259" key="2">
    <source>
        <dbReference type="Pfam" id="PF01243"/>
    </source>
</evidence>
<dbReference type="InterPro" id="IPR011576">
    <property type="entry name" value="Pyridox_Oxase_N"/>
</dbReference>
<reference evidence="3" key="1">
    <citation type="submission" date="2018-06" db="EMBL/GenBank/DDBJ databases">
        <authorList>
            <person name="Zhirakovskaya E."/>
        </authorList>
    </citation>
    <scope>NUCLEOTIDE SEQUENCE</scope>
</reference>
<dbReference type="InterPro" id="IPR012349">
    <property type="entry name" value="Split_barrel_FMN-bd"/>
</dbReference>
<keyword evidence="1" id="KW-0560">Oxidoreductase</keyword>
<dbReference type="Pfam" id="PF01243">
    <property type="entry name" value="PNPOx_N"/>
    <property type="match status" value="1"/>
</dbReference>
<dbReference type="InterPro" id="IPR052019">
    <property type="entry name" value="F420H2_bilvrd_red/Heme_oxyg"/>
</dbReference>
<dbReference type="PANTHER" id="PTHR35176">
    <property type="entry name" value="HEME OXYGENASE HI_0854-RELATED"/>
    <property type="match status" value="1"/>
</dbReference>
<dbReference type="GO" id="GO:0016627">
    <property type="term" value="F:oxidoreductase activity, acting on the CH-CH group of donors"/>
    <property type="evidence" value="ECO:0007669"/>
    <property type="project" value="TreeGrafter"/>
</dbReference>
<dbReference type="PANTHER" id="PTHR35176:SF2">
    <property type="entry name" value="F420H(2)-DEPENDENT REDUCTASE RV1155"/>
    <property type="match status" value="1"/>
</dbReference>
<dbReference type="InterPro" id="IPR019920">
    <property type="entry name" value="F420-binding_dom_put"/>
</dbReference>
<protein>
    <submittedName>
        <fullName evidence="3">Pyridoxine 5'-phosphate oxidase, Rv1155</fullName>
    </submittedName>
</protein>
<evidence type="ECO:0000256" key="1">
    <source>
        <dbReference type="ARBA" id="ARBA00023002"/>
    </source>
</evidence>
<sequence length="153" mass="17140">MAPEVAADRVVSRAELEAFLRPRHRGILITRKRDGGLQSSPVTMGLDTEGRIVVASYPERAKSRNLQRDPRAAVLVLSDDFGDEWVQVDGMAEVINVPDAVEPLVEYFRVISGEHSDWDEYRRAMVDQGKVLIRVTIESWGPISRGGFPPRLT</sequence>
<dbReference type="GO" id="GO:0070967">
    <property type="term" value="F:coenzyme F420 binding"/>
    <property type="evidence" value="ECO:0007669"/>
    <property type="project" value="TreeGrafter"/>
</dbReference>
<dbReference type="AlphaFoldDB" id="A0A3B0RRZ1"/>
<name>A0A3B0RRZ1_9ZZZZ</name>
<dbReference type="SUPFAM" id="SSF50475">
    <property type="entry name" value="FMN-binding split barrel"/>
    <property type="match status" value="1"/>
</dbReference>
<organism evidence="3">
    <name type="scientific">hydrothermal vent metagenome</name>
    <dbReference type="NCBI Taxonomy" id="652676"/>
    <lineage>
        <taxon>unclassified sequences</taxon>
        <taxon>metagenomes</taxon>
        <taxon>ecological metagenomes</taxon>
    </lineage>
</organism>
<dbReference type="GO" id="GO:0005829">
    <property type="term" value="C:cytosol"/>
    <property type="evidence" value="ECO:0007669"/>
    <property type="project" value="TreeGrafter"/>
</dbReference>
<accession>A0A3B0RRZ1</accession>
<dbReference type="NCBIfam" id="TIGR03618">
    <property type="entry name" value="Rv1155_F420"/>
    <property type="match status" value="1"/>
</dbReference>
<feature type="domain" description="Pyridoxamine 5'-phosphate oxidase N-terminal" evidence="2">
    <location>
        <begin position="14"/>
        <end position="140"/>
    </location>
</feature>
<dbReference type="EMBL" id="UOEK01000068">
    <property type="protein sequence ID" value="VAV94907.1"/>
    <property type="molecule type" value="Genomic_DNA"/>
</dbReference>